<dbReference type="InterPro" id="IPR004846">
    <property type="entry name" value="T2SS/T3SS_dom"/>
</dbReference>
<dbReference type="Proteomes" id="UP000236379">
    <property type="component" value="Unassembled WGS sequence"/>
</dbReference>
<comment type="subcellular location">
    <subcellularLocation>
        <location evidence="5">Cell outer membrane</location>
    </subcellularLocation>
    <subcellularLocation>
        <location evidence="1">Membrane</location>
    </subcellularLocation>
</comment>
<feature type="domain" description="Type II/III secretion system secretin-like" evidence="7">
    <location>
        <begin position="582"/>
        <end position="726"/>
    </location>
</feature>
<dbReference type="GO" id="GO:0015627">
    <property type="term" value="C:type II protein secretion system complex"/>
    <property type="evidence" value="ECO:0007669"/>
    <property type="project" value="TreeGrafter"/>
</dbReference>
<dbReference type="InterPro" id="IPR001775">
    <property type="entry name" value="GspD/PilQ"/>
</dbReference>
<evidence type="ECO:0000256" key="1">
    <source>
        <dbReference type="ARBA" id="ARBA00004370"/>
    </source>
</evidence>
<dbReference type="EMBL" id="PPPD01000001">
    <property type="protein sequence ID" value="PNY82219.1"/>
    <property type="molecule type" value="Genomic_DNA"/>
</dbReference>
<comment type="caution">
    <text evidence="9">The sequence shown here is derived from an EMBL/GenBank/DDBJ whole genome shotgun (WGS) entry which is preliminary data.</text>
</comment>
<feature type="domain" description="NolW-like" evidence="8">
    <location>
        <begin position="369"/>
        <end position="488"/>
    </location>
</feature>
<feature type="compositionally biased region" description="Low complexity" evidence="6">
    <location>
        <begin position="570"/>
        <end position="586"/>
    </location>
</feature>
<evidence type="ECO:0000259" key="7">
    <source>
        <dbReference type="Pfam" id="PF00263"/>
    </source>
</evidence>
<dbReference type="Gene3D" id="3.30.1370.120">
    <property type="match status" value="2"/>
</dbReference>
<dbReference type="InterPro" id="IPR005644">
    <property type="entry name" value="NolW-like"/>
</dbReference>
<evidence type="ECO:0000313" key="10">
    <source>
        <dbReference type="Proteomes" id="UP000236379"/>
    </source>
</evidence>
<sequence length="726" mass="74264">MAAAQTSTPAAAPAAGTAVADRGLSSAAVTFEIRRSGSDLTSVLVALAKSAGYDLIIEPNADEVLRTNSVASSSPAPAGSSSASAAAGTTVSYAFSNKPFNEVWPLVLDIYGLSYESLNIGGKTVLRVGLKPIQRIVKLPATLEAGAVERQLKLSFGTLRPATAQATQQGSGPATATSSQEEIVLDSTTMRIVAEPSSNSVIIRGTNQEVAQIERLLSQIVAAQGTPGAAPTQAQRIYSVKSSQADVVTLLGTQFPTLRVAPFGQSGQIVITGPQSQLDAALSLLGQVDRAPAPAAAAPATSQQVYTVKGAQADAVAVLGAQFPALKITPVGQTGQLVINGPQDQLTAALGLLAQVDRPAAAAPGTIQKVFTLVNASAEEIKATLEGTLARELATGDGTNLVPGATLINPLTGQPYTSGALANAPVSASTGAQTTANAPAGTAAPSAGASAVTIIADKRTNTVIVRGTAEQVAQVGDLIPRLDVRVPQINVQVRIQEITETAARSLGVDWNLGFGGFNVSAGKGGLTAAFDPTKSLVGFNLGPTLNTLQNQGLSKSVYDGAVTMQSGQRSLGSSTDTQNSSSSAAASIKSGGRLELNIPSVGANVPPIQKQIDYGVNLDFFSPQVAPDGSITLRVRGQINDLTTVINNSTVPNLLQFTNSEAQTTLTLKNGETVLLSGLLKTKETQNNDGVPFLSSLPVVGALFGKQSTRKEQTQLLVVITGTIVQ</sequence>
<evidence type="ECO:0000256" key="4">
    <source>
        <dbReference type="RuleBase" id="RU004003"/>
    </source>
</evidence>
<evidence type="ECO:0000259" key="8">
    <source>
        <dbReference type="Pfam" id="PF03958"/>
    </source>
</evidence>
<accession>A0A2K3V0A7</accession>
<keyword evidence="2" id="KW-0732">Signal</keyword>
<dbReference type="PANTHER" id="PTHR30332:SF17">
    <property type="entry name" value="TYPE IV PILIATION SYSTEM PROTEIN DR_0774-RELATED"/>
    <property type="match status" value="1"/>
</dbReference>
<dbReference type="PRINTS" id="PR00811">
    <property type="entry name" value="BCTERIALGSPD"/>
</dbReference>
<reference evidence="9 10" key="1">
    <citation type="submission" date="2018-01" db="EMBL/GenBank/DDBJ databases">
        <title>Deinococcus koreensis sp. nov., a radiation-resistant bacterium isolated from river water.</title>
        <authorList>
            <person name="Choi A."/>
        </authorList>
    </citation>
    <scope>NUCLEOTIDE SEQUENCE [LARGE SCALE GENOMIC DNA]</scope>
    <source>
        <strain evidence="9 10">SJW1-2</strain>
    </source>
</reference>
<dbReference type="PANTHER" id="PTHR30332">
    <property type="entry name" value="PROBABLE GENERAL SECRETION PATHWAY PROTEIN D"/>
    <property type="match status" value="1"/>
</dbReference>
<dbReference type="Pfam" id="PF03958">
    <property type="entry name" value="Secretin_N"/>
    <property type="match status" value="1"/>
</dbReference>
<protein>
    <submittedName>
        <fullName evidence="9">Secretin</fullName>
    </submittedName>
</protein>
<dbReference type="OrthoDB" id="9775455at2"/>
<dbReference type="AlphaFoldDB" id="A0A2K3V0A7"/>
<dbReference type="InterPro" id="IPR038591">
    <property type="entry name" value="NolW-like_sf"/>
</dbReference>
<keyword evidence="10" id="KW-1185">Reference proteome</keyword>
<keyword evidence="5" id="KW-0813">Transport</keyword>
<evidence type="ECO:0000256" key="2">
    <source>
        <dbReference type="ARBA" id="ARBA00022729"/>
    </source>
</evidence>
<dbReference type="GO" id="GO:0009306">
    <property type="term" value="P:protein secretion"/>
    <property type="evidence" value="ECO:0007669"/>
    <property type="project" value="InterPro"/>
</dbReference>
<evidence type="ECO:0000313" key="9">
    <source>
        <dbReference type="EMBL" id="PNY82219.1"/>
    </source>
</evidence>
<name>A0A2K3V0A7_9DEIO</name>
<proteinExistence type="inferred from homology"/>
<organism evidence="9 10">
    <name type="scientific">Deinococcus koreensis</name>
    <dbReference type="NCBI Taxonomy" id="2054903"/>
    <lineage>
        <taxon>Bacteria</taxon>
        <taxon>Thermotogati</taxon>
        <taxon>Deinococcota</taxon>
        <taxon>Deinococci</taxon>
        <taxon>Deinococcales</taxon>
        <taxon>Deinococcaceae</taxon>
        <taxon>Deinococcus</taxon>
    </lineage>
</organism>
<evidence type="ECO:0000256" key="3">
    <source>
        <dbReference type="ARBA" id="ARBA00023136"/>
    </source>
</evidence>
<dbReference type="Pfam" id="PF00263">
    <property type="entry name" value="Secretin"/>
    <property type="match status" value="1"/>
</dbReference>
<evidence type="ECO:0000256" key="6">
    <source>
        <dbReference type="SAM" id="MobiDB-lite"/>
    </source>
</evidence>
<evidence type="ECO:0000256" key="5">
    <source>
        <dbReference type="RuleBase" id="RU004004"/>
    </source>
</evidence>
<keyword evidence="3" id="KW-0472">Membrane</keyword>
<gene>
    <name evidence="9" type="ORF">CVO96_13345</name>
</gene>
<dbReference type="InterPro" id="IPR050810">
    <property type="entry name" value="Bact_Secretion_Sys_Channel"/>
</dbReference>
<comment type="similarity">
    <text evidence="4">Belongs to the bacterial secretin family.</text>
</comment>
<feature type="region of interest" description="Disordered" evidence="6">
    <location>
        <begin position="567"/>
        <end position="586"/>
    </location>
</feature>
<dbReference type="GO" id="GO:0009279">
    <property type="term" value="C:cell outer membrane"/>
    <property type="evidence" value="ECO:0007669"/>
    <property type="project" value="UniProtKB-SubCell"/>
</dbReference>